<sequence>MSLPSRSRTSLLRRGLVVLATSATLVAGGLVAAPAAQAVPVVDIDDRDGTVVTTRMQAGGDLINGNTRTNELYPVVFRYKVDLGWTGGKLRAFDGVVTLQRVGGSNVRRYPVTVDRHGNAGDTVRLPGRINPGFYRVGIEFTAALQRPDGQVNRHRVNINNSETVSIRRATWVKASIANPTATDGRPSRISGKVQALSIAADGDLSWATVHSGTVHLSYDPDGPWKYDAKNVYVRALTIPRDGTFSTVVSARDRWWKLTYAGNDRFAKTTNWLPQGDHEGCGC</sequence>
<dbReference type="EMBL" id="JBHUOG010000001">
    <property type="protein sequence ID" value="MFD2794083.1"/>
    <property type="molecule type" value="Genomic_DNA"/>
</dbReference>
<accession>A0ABW5VQX4</accession>
<dbReference type="PROSITE" id="PS51318">
    <property type="entry name" value="TAT"/>
    <property type="match status" value="1"/>
</dbReference>
<proteinExistence type="predicted"/>
<dbReference type="InterPro" id="IPR006311">
    <property type="entry name" value="TAT_signal"/>
</dbReference>
<feature type="chain" id="PRO_5046676624" evidence="1">
    <location>
        <begin position="39"/>
        <end position="283"/>
    </location>
</feature>
<keyword evidence="3" id="KW-1185">Reference proteome</keyword>
<organism evidence="2 3">
    <name type="scientific">Promicromonospora vindobonensis</name>
    <dbReference type="NCBI Taxonomy" id="195748"/>
    <lineage>
        <taxon>Bacteria</taxon>
        <taxon>Bacillati</taxon>
        <taxon>Actinomycetota</taxon>
        <taxon>Actinomycetes</taxon>
        <taxon>Micrococcales</taxon>
        <taxon>Promicromonosporaceae</taxon>
        <taxon>Promicromonospora</taxon>
    </lineage>
</organism>
<evidence type="ECO:0000256" key="1">
    <source>
        <dbReference type="SAM" id="SignalP"/>
    </source>
</evidence>
<protein>
    <submittedName>
        <fullName evidence="2">Uncharacterized protein</fullName>
    </submittedName>
</protein>
<gene>
    <name evidence="2" type="ORF">ACFS27_11055</name>
</gene>
<dbReference type="RefSeq" id="WP_377182841.1">
    <property type="nucleotide sequence ID" value="NZ_JBHUOG010000001.1"/>
</dbReference>
<name>A0ABW5VQX4_9MICO</name>
<evidence type="ECO:0000313" key="2">
    <source>
        <dbReference type="EMBL" id="MFD2794083.1"/>
    </source>
</evidence>
<comment type="caution">
    <text evidence="2">The sequence shown here is derived from an EMBL/GenBank/DDBJ whole genome shotgun (WGS) entry which is preliminary data.</text>
</comment>
<dbReference type="Proteomes" id="UP001597479">
    <property type="component" value="Unassembled WGS sequence"/>
</dbReference>
<keyword evidence="1" id="KW-0732">Signal</keyword>
<evidence type="ECO:0000313" key="3">
    <source>
        <dbReference type="Proteomes" id="UP001597479"/>
    </source>
</evidence>
<reference evidence="3" key="1">
    <citation type="journal article" date="2019" name="Int. J. Syst. Evol. Microbiol.">
        <title>The Global Catalogue of Microorganisms (GCM) 10K type strain sequencing project: providing services to taxonomists for standard genome sequencing and annotation.</title>
        <authorList>
            <consortium name="The Broad Institute Genomics Platform"/>
            <consortium name="The Broad Institute Genome Sequencing Center for Infectious Disease"/>
            <person name="Wu L."/>
            <person name="Ma J."/>
        </authorList>
    </citation>
    <scope>NUCLEOTIDE SEQUENCE [LARGE SCALE GENOMIC DNA]</scope>
    <source>
        <strain evidence="3">CCM 7044</strain>
    </source>
</reference>
<feature type="signal peptide" evidence="1">
    <location>
        <begin position="1"/>
        <end position="38"/>
    </location>
</feature>